<feature type="compositionally biased region" description="Basic and acidic residues" evidence="1">
    <location>
        <begin position="316"/>
        <end position="327"/>
    </location>
</feature>
<feature type="region of interest" description="Disordered" evidence="1">
    <location>
        <begin position="296"/>
        <end position="327"/>
    </location>
</feature>
<evidence type="ECO:0008006" key="6">
    <source>
        <dbReference type="Google" id="ProtNLM"/>
    </source>
</evidence>
<dbReference type="InterPro" id="IPR004244">
    <property type="entry name" value="Transposase_22"/>
</dbReference>
<protein>
    <recommendedName>
        <fullName evidence="6">L1 transposable element RRM domain-containing protein</fullName>
    </recommendedName>
</protein>
<dbReference type="GO" id="GO:1990904">
    <property type="term" value="C:ribonucleoprotein complex"/>
    <property type="evidence" value="ECO:0000318"/>
    <property type="project" value="GO_Central"/>
</dbReference>
<dbReference type="InterPro" id="IPR043636">
    <property type="entry name" value="L1_RRM_dom"/>
</dbReference>
<evidence type="ECO:0000313" key="5">
    <source>
        <dbReference type="Proteomes" id="UP000002280"/>
    </source>
</evidence>
<dbReference type="GeneTree" id="ENSGT01050000244818"/>
<dbReference type="eggNOG" id="ENOG502SVFY">
    <property type="taxonomic scope" value="Eukaryota"/>
</dbReference>
<dbReference type="GO" id="GO:0032197">
    <property type="term" value="P:retrotransposition"/>
    <property type="evidence" value="ECO:0000318"/>
    <property type="project" value="GO_Central"/>
</dbReference>
<feature type="domain" description="L1 transposable element dsRBD-like" evidence="3">
    <location>
        <begin position="184"/>
        <end position="243"/>
    </location>
</feature>
<reference evidence="4" key="3">
    <citation type="submission" date="2025-09" db="UniProtKB">
        <authorList>
            <consortium name="Ensembl"/>
        </authorList>
    </citation>
    <scope>IDENTIFICATION</scope>
</reference>
<evidence type="ECO:0000313" key="4">
    <source>
        <dbReference type="Ensembl" id="ENSMODP00000041204.1"/>
    </source>
</evidence>
<feature type="region of interest" description="Disordered" evidence="1">
    <location>
        <begin position="1"/>
        <end position="65"/>
    </location>
</feature>
<dbReference type="Proteomes" id="UP000002280">
    <property type="component" value="Chromosome 3"/>
</dbReference>
<dbReference type="PANTHER" id="PTHR11505">
    <property type="entry name" value="L1 TRANSPOSABLE ELEMENT-RELATED"/>
    <property type="match status" value="1"/>
</dbReference>
<keyword evidence="5" id="KW-1185">Reference proteome</keyword>
<dbReference type="HOGENOM" id="CLU_062834_0_0_1"/>
<dbReference type="Gene3D" id="3.30.250.20">
    <property type="entry name" value="L1 transposable element, C-terminal domain"/>
    <property type="match status" value="1"/>
</dbReference>
<dbReference type="InterPro" id="IPR035300">
    <property type="entry name" value="L1_dsRBD"/>
</dbReference>
<dbReference type="Gene3D" id="3.30.70.1820">
    <property type="entry name" value="L1 transposable element, RRM domain"/>
    <property type="match status" value="1"/>
</dbReference>
<feature type="compositionally biased region" description="Polar residues" evidence="1">
    <location>
        <begin position="36"/>
        <end position="59"/>
    </location>
</feature>
<feature type="domain" description="L1 transposable element RRM" evidence="2">
    <location>
        <begin position="85"/>
        <end position="181"/>
    </location>
</feature>
<reference evidence="4 5" key="1">
    <citation type="journal article" date="2007" name="Nature">
        <title>Genome of the marsupial Monodelphis domestica reveals innovation in non-coding sequences.</title>
        <authorList>
            <person name="Mikkelsen T.S."/>
            <person name="Wakefield M.J."/>
            <person name="Aken B."/>
            <person name="Amemiya C.T."/>
            <person name="Chang J.L."/>
            <person name="Duke S."/>
            <person name="Garber M."/>
            <person name="Gentles A.J."/>
            <person name="Goodstadt L."/>
            <person name="Heger A."/>
            <person name="Jurka J."/>
            <person name="Kamal M."/>
            <person name="Mauceli E."/>
            <person name="Searle S.M."/>
            <person name="Sharpe T."/>
            <person name="Baker M.L."/>
            <person name="Batzer M.A."/>
            <person name="Benos P.V."/>
            <person name="Belov K."/>
            <person name="Clamp M."/>
            <person name="Cook A."/>
            <person name="Cuff J."/>
            <person name="Das R."/>
            <person name="Davidow L."/>
            <person name="Deakin J.E."/>
            <person name="Fazzari M.J."/>
            <person name="Glass J.L."/>
            <person name="Grabherr M."/>
            <person name="Greally J.M."/>
            <person name="Gu W."/>
            <person name="Hore T.A."/>
            <person name="Huttley G.A."/>
            <person name="Kleber M."/>
            <person name="Jirtle R.L."/>
            <person name="Koina E."/>
            <person name="Lee J.T."/>
            <person name="Mahony S."/>
            <person name="Marra M.A."/>
            <person name="Miller R.D."/>
            <person name="Nicholls R.D."/>
            <person name="Oda M."/>
            <person name="Papenfuss A.T."/>
            <person name="Parra Z.E."/>
            <person name="Pollock D.D."/>
            <person name="Ray D.A."/>
            <person name="Schein J.E."/>
            <person name="Speed T.P."/>
            <person name="Thompson K."/>
            <person name="VandeBerg J.L."/>
            <person name="Wade C.M."/>
            <person name="Walker J.A."/>
            <person name="Waters P.D."/>
            <person name="Webber C."/>
            <person name="Weidman J.R."/>
            <person name="Xie X."/>
            <person name="Zody M.C."/>
            <person name="Baldwin J."/>
            <person name="Abdouelleil A."/>
            <person name="Abdulkadir J."/>
            <person name="Abebe A."/>
            <person name="Abera B."/>
            <person name="Abreu J."/>
            <person name="Acer S.C."/>
            <person name="Aftuck L."/>
            <person name="Alexander A."/>
            <person name="An P."/>
            <person name="Anderson E."/>
            <person name="Anderson S."/>
            <person name="Arachi H."/>
            <person name="Azer M."/>
            <person name="Bachantsang P."/>
            <person name="Barry A."/>
            <person name="Bayul T."/>
            <person name="Berlin A."/>
            <person name="Bessette D."/>
            <person name="Bloom T."/>
            <person name="Bloom T."/>
            <person name="Boguslavskiy L."/>
            <person name="Bonnet C."/>
            <person name="Boukhgalter B."/>
            <person name="Bourzgui I."/>
            <person name="Brown A."/>
            <person name="Cahill P."/>
            <person name="Channer S."/>
            <person name="Cheshatsang Y."/>
            <person name="Chuda L."/>
            <person name="Citroen M."/>
            <person name="Collymore A."/>
            <person name="Cooke P."/>
            <person name="Costello M."/>
            <person name="D'Aco K."/>
            <person name="Daza R."/>
            <person name="De Haan G."/>
            <person name="DeGray S."/>
            <person name="DeMaso C."/>
            <person name="Dhargay N."/>
            <person name="Dooley K."/>
            <person name="Dooley E."/>
            <person name="Doricent M."/>
            <person name="Dorje P."/>
            <person name="Dorjee K."/>
            <person name="Dupes A."/>
            <person name="Elong R."/>
            <person name="Falk J."/>
            <person name="Farina A."/>
            <person name="Faro S."/>
            <person name="Ferguson D."/>
            <person name="Fisher S."/>
            <person name="Foley C.D."/>
            <person name="Franke A."/>
            <person name="Friedrich D."/>
            <person name="Gadbois L."/>
            <person name="Gearin G."/>
            <person name="Gearin C.R."/>
            <person name="Giannoukos G."/>
            <person name="Goode T."/>
            <person name="Graham J."/>
            <person name="Grandbois E."/>
            <person name="Grewal S."/>
            <person name="Gyaltsen K."/>
            <person name="Hafez N."/>
            <person name="Hagos B."/>
            <person name="Hall J."/>
            <person name="Henson C."/>
            <person name="Hollinger A."/>
            <person name="Honan T."/>
            <person name="Huard M.D."/>
            <person name="Hughes L."/>
            <person name="Hurhula B."/>
            <person name="Husby M.E."/>
            <person name="Kamat A."/>
            <person name="Kanga B."/>
            <person name="Kashin S."/>
            <person name="Khazanovich D."/>
            <person name="Kisner P."/>
            <person name="Lance K."/>
            <person name="Lara M."/>
            <person name="Lee W."/>
            <person name="Lennon N."/>
            <person name="Letendre F."/>
            <person name="LeVine R."/>
            <person name="Lipovsky A."/>
            <person name="Liu X."/>
            <person name="Liu J."/>
            <person name="Liu S."/>
            <person name="Lokyitsang T."/>
            <person name="Lokyitsang Y."/>
            <person name="Lubonja R."/>
            <person name="Lui A."/>
            <person name="MacDonald P."/>
            <person name="Magnisalis V."/>
            <person name="Maru K."/>
            <person name="Matthews C."/>
            <person name="McCusker W."/>
            <person name="McDonough S."/>
            <person name="Mehta T."/>
            <person name="Meldrim J."/>
            <person name="Meneus L."/>
            <person name="Mihai O."/>
            <person name="Mihalev A."/>
            <person name="Mihova T."/>
            <person name="Mittelman R."/>
            <person name="Mlenga V."/>
            <person name="Montmayeur A."/>
            <person name="Mulrain L."/>
            <person name="Navidi A."/>
            <person name="Naylor J."/>
            <person name="Negash T."/>
            <person name="Nguyen T."/>
            <person name="Nguyen N."/>
            <person name="Nicol R."/>
            <person name="Norbu C."/>
            <person name="Norbu N."/>
            <person name="Novod N."/>
            <person name="O'Neill B."/>
            <person name="Osman S."/>
            <person name="Markiewicz E."/>
            <person name="Oyono O.L."/>
            <person name="Patti C."/>
            <person name="Phunkhang P."/>
            <person name="Pierre F."/>
            <person name="Priest M."/>
            <person name="Raghuraman S."/>
            <person name="Rege F."/>
            <person name="Reyes R."/>
            <person name="Rise C."/>
            <person name="Rogov P."/>
            <person name="Ross K."/>
            <person name="Ryan E."/>
            <person name="Settipalli S."/>
            <person name="Shea T."/>
            <person name="Sherpa N."/>
            <person name="Shi L."/>
            <person name="Shih D."/>
            <person name="Sparrow T."/>
            <person name="Spaulding J."/>
            <person name="Stalker J."/>
            <person name="Stange-Thomann N."/>
            <person name="Stavropoulos S."/>
            <person name="Stone C."/>
            <person name="Strader C."/>
            <person name="Tesfaye S."/>
            <person name="Thomson T."/>
            <person name="Thoulutsang Y."/>
            <person name="Thoulutsang D."/>
            <person name="Topham K."/>
            <person name="Topping I."/>
            <person name="Tsamla T."/>
            <person name="Vassiliev H."/>
            <person name="Vo A."/>
            <person name="Wangchuk T."/>
            <person name="Wangdi T."/>
            <person name="Weiand M."/>
            <person name="Wilkinson J."/>
            <person name="Wilson A."/>
            <person name="Yadav S."/>
            <person name="Young G."/>
            <person name="Yu Q."/>
            <person name="Zembek L."/>
            <person name="Zhong D."/>
            <person name="Zimmer A."/>
            <person name="Zwirko Z."/>
            <person name="Jaffe D.B."/>
            <person name="Alvarez P."/>
            <person name="Brockman W."/>
            <person name="Butler J."/>
            <person name="Chin C."/>
            <person name="Gnerre S."/>
            <person name="MacCallum I."/>
            <person name="Graves J.A."/>
            <person name="Ponting C.P."/>
            <person name="Breen M."/>
            <person name="Samollow P.B."/>
            <person name="Lander E.S."/>
            <person name="Lindblad-Toh K."/>
        </authorList>
    </citation>
    <scope>NUCLEOTIDE SEQUENCE [LARGE SCALE GENOMIC DNA]</scope>
</reference>
<name>K7E602_MONDO</name>
<accession>K7E602</accession>
<sequence>MKDEAKEMKDEVKDDLQRKSDQKEKDDQKTKDEIQSLRTRIQQPESSDLTMQQDTIKQNQKNEKIEENMKHLIHKTEDLENRSRRDNLRIIGLPEDPDKRKSLDIILQEVIKENCPDILEQEGKVEIDRIHRSPPVLNPQLTTPSNVIAKFKNYHTKEKVLQAAKKKSFRYQGTTVRITQDLAASTLKKRKAWNMIFRKARGLGLQPRINYPVKLIILLQGEVWAFNKIRELQEFVKKRPDLNRKFDIQAQNSRESSKAQLGPSRLVNSPPEDLEFHLHGLFQEGMSSWKRISLQTPGKEGQLLTHPIGSPSPKLPPRDKPPVEDNY</sequence>
<feature type="compositionally biased region" description="Basic and acidic residues" evidence="1">
    <location>
        <begin position="1"/>
        <end position="35"/>
    </location>
</feature>
<reference evidence="4" key="2">
    <citation type="submission" date="2025-08" db="UniProtKB">
        <authorList>
            <consortium name="Ensembl"/>
        </authorList>
    </citation>
    <scope>IDENTIFICATION</scope>
</reference>
<dbReference type="InterPro" id="IPR042566">
    <property type="entry name" value="L1_C"/>
</dbReference>
<evidence type="ECO:0000256" key="1">
    <source>
        <dbReference type="SAM" id="MobiDB-lite"/>
    </source>
</evidence>
<dbReference type="FunFam" id="3.30.250.20:FF:000003">
    <property type="entry name" value="Uncharacterized protein"/>
    <property type="match status" value="1"/>
</dbReference>
<evidence type="ECO:0000259" key="3">
    <source>
        <dbReference type="Pfam" id="PF17490"/>
    </source>
</evidence>
<evidence type="ECO:0000259" key="2">
    <source>
        <dbReference type="Pfam" id="PF02994"/>
    </source>
</evidence>
<proteinExistence type="predicted"/>
<dbReference type="Pfam" id="PF02994">
    <property type="entry name" value="Transposase_22"/>
    <property type="match status" value="1"/>
</dbReference>
<dbReference type="Bgee" id="ENSMODG00000029590">
    <property type="expression patterns" value="Expressed in blood and 3 other cell types or tissues"/>
</dbReference>
<dbReference type="Pfam" id="PF17490">
    <property type="entry name" value="Tnp_22_dsRBD"/>
    <property type="match status" value="1"/>
</dbReference>
<organism evidence="4 5">
    <name type="scientific">Monodelphis domestica</name>
    <name type="common">Gray short-tailed opossum</name>
    <dbReference type="NCBI Taxonomy" id="13616"/>
    <lineage>
        <taxon>Eukaryota</taxon>
        <taxon>Metazoa</taxon>
        <taxon>Chordata</taxon>
        <taxon>Craniata</taxon>
        <taxon>Vertebrata</taxon>
        <taxon>Euteleostomi</taxon>
        <taxon>Mammalia</taxon>
        <taxon>Metatheria</taxon>
        <taxon>Didelphimorphia</taxon>
        <taxon>Didelphidae</taxon>
        <taxon>Monodelphis</taxon>
    </lineage>
</organism>
<dbReference type="InParanoid" id="K7E602"/>
<dbReference type="GO" id="GO:0003727">
    <property type="term" value="F:single-stranded RNA binding"/>
    <property type="evidence" value="ECO:0000318"/>
    <property type="project" value="GO_Central"/>
</dbReference>
<dbReference type="Ensembl" id="ENSMODT00000044313.2">
    <property type="protein sequence ID" value="ENSMODP00000041204.1"/>
    <property type="gene ID" value="ENSMODG00000029590.2"/>
</dbReference>
<dbReference type="FunFam" id="3.30.70.1820:FF:000001">
    <property type="entry name" value="Uncharacterized protein"/>
    <property type="match status" value="1"/>
</dbReference>
<dbReference type="AlphaFoldDB" id="K7E602"/>